<name>A0AAD4YJY6_PRUDU</name>
<feature type="compositionally biased region" description="Low complexity" evidence="1">
    <location>
        <begin position="20"/>
        <end position="33"/>
    </location>
</feature>
<dbReference type="EMBL" id="JAJFAZ020000010">
    <property type="protein sequence ID" value="KAI5311544.1"/>
    <property type="molecule type" value="Genomic_DNA"/>
</dbReference>
<dbReference type="AlphaFoldDB" id="A0AAD4YJY6"/>
<organism evidence="2 3">
    <name type="scientific">Prunus dulcis</name>
    <name type="common">Almond</name>
    <name type="synonym">Amygdalus dulcis</name>
    <dbReference type="NCBI Taxonomy" id="3755"/>
    <lineage>
        <taxon>Eukaryota</taxon>
        <taxon>Viridiplantae</taxon>
        <taxon>Streptophyta</taxon>
        <taxon>Embryophyta</taxon>
        <taxon>Tracheophyta</taxon>
        <taxon>Spermatophyta</taxon>
        <taxon>Magnoliopsida</taxon>
        <taxon>eudicotyledons</taxon>
        <taxon>Gunneridae</taxon>
        <taxon>Pentapetalae</taxon>
        <taxon>rosids</taxon>
        <taxon>fabids</taxon>
        <taxon>Rosales</taxon>
        <taxon>Rosaceae</taxon>
        <taxon>Amygdaloideae</taxon>
        <taxon>Amygdaleae</taxon>
        <taxon>Prunus</taxon>
    </lineage>
</organism>
<protein>
    <submittedName>
        <fullName evidence="2">Uncharacterized protein</fullName>
    </submittedName>
</protein>
<geneLocation type="mitochondrion" evidence="2"/>
<evidence type="ECO:0000313" key="2">
    <source>
        <dbReference type="EMBL" id="KAI5311544.1"/>
    </source>
</evidence>
<evidence type="ECO:0000256" key="1">
    <source>
        <dbReference type="SAM" id="MobiDB-lite"/>
    </source>
</evidence>
<feature type="region of interest" description="Disordered" evidence="1">
    <location>
        <begin position="19"/>
        <end position="38"/>
    </location>
</feature>
<keyword evidence="3" id="KW-1185">Reference proteome</keyword>
<accession>A0AAD4YJY6</accession>
<comment type="caution">
    <text evidence="2">The sequence shown here is derived from an EMBL/GenBank/DDBJ whole genome shotgun (WGS) entry which is preliminary data.</text>
</comment>
<dbReference type="Proteomes" id="UP001054821">
    <property type="component" value="Mitochondrion MT"/>
</dbReference>
<evidence type="ECO:0000313" key="3">
    <source>
        <dbReference type="Proteomes" id="UP001054821"/>
    </source>
</evidence>
<reference evidence="2 3" key="1">
    <citation type="journal article" date="2022" name="G3 (Bethesda)">
        <title>Whole-genome sequence and methylome profiling of the almond [Prunus dulcis (Mill.) D.A. Webb] cultivar 'Nonpareil'.</title>
        <authorList>
            <person name="D'Amico-Willman K.M."/>
            <person name="Ouma W.Z."/>
            <person name="Meulia T."/>
            <person name="Sideli G.M."/>
            <person name="Gradziel T.M."/>
            <person name="Fresnedo-Ramirez J."/>
        </authorList>
    </citation>
    <scope>NUCLEOTIDE SEQUENCE [LARGE SCALE GENOMIC DNA]</scope>
    <source>
        <strain evidence="2">Clone GOH B32 T37-40</strain>
    </source>
</reference>
<proteinExistence type="predicted"/>
<keyword evidence="2" id="KW-0496">Mitochondrion</keyword>
<gene>
    <name evidence="2" type="ORF">L3X38_000270</name>
</gene>
<sequence length="171" mass="18929">MSGSSRSKLLRHESWSLRCGVSQSSGSGSRSVPVRPPPRSPLAGRVVNLEGARLLFRRVLGNLAALRSPLLGAGVLGRWGFLNQFGCVSPEIGLTFCYELARQRWIEDKIDLSSSGAGPSIDHRAYSTLTEFILLKRKKLLLMLHFFGLEVPECCLWISNKGKPPYVMPFD</sequence>